<dbReference type="InterPro" id="IPR036291">
    <property type="entry name" value="NAD(P)-bd_dom_sf"/>
</dbReference>
<evidence type="ECO:0000313" key="3">
    <source>
        <dbReference type="EMBL" id="PJZ70289.1"/>
    </source>
</evidence>
<keyword evidence="2" id="KW-0560">Oxidoreductase</keyword>
<dbReference type="PRINTS" id="PR00080">
    <property type="entry name" value="SDRFAMILY"/>
</dbReference>
<evidence type="ECO:0000256" key="2">
    <source>
        <dbReference type="ARBA" id="ARBA00023002"/>
    </source>
</evidence>
<keyword evidence="5" id="KW-1185">Reference proteome</keyword>
<evidence type="ECO:0000313" key="6">
    <source>
        <dbReference type="Proteomes" id="UP000231990"/>
    </source>
</evidence>
<sequence length="275" mass="29798">MTGQDYSNVFSLKGKVAIITGGAGLLGQEFCNGLASFGASVAIVDLNLEKATEISRNIKEKFKIESLPVECDVTSKSSVASMVRRVVDHFGKVDILHNNAAGKTDNLDEFFASFEDYSLDQWRKIMAVNVDGMFLVAQEVGKQMISQGSGGSVIQTASIYGVSAPDNRIYEGSYYLGRKINTPAVYSASKAAVIGLTKYLSTYWADHKIRVNTLTPGGTESGQNEEFVRRYSNRVPLNRMAVPSDMVGALIYLASDASSYLTGQNIIVDGGLTVW</sequence>
<dbReference type="SUPFAM" id="SSF51735">
    <property type="entry name" value="NAD(P)-binding Rossmann-fold domains"/>
    <property type="match status" value="1"/>
</dbReference>
<accession>A0A2M9ZL96</accession>
<dbReference type="PANTHER" id="PTHR42760">
    <property type="entry name" value="SHORT-CHAIN DEHYDROGENASES/REDUCTASES FAMILY MEMBER"/>
    <property type="match status" value="1"/>
</dbReference>
<dbReference type="EMBL" id="NPDY01000004">
    <property type="protein sequence ID" value="PJZ70289.1"/>
    <property type="molecule type" value="Genomic_DNA"/>
</dbReference>
<evidence type="ECO:0000256" key="1">
    <source>
        <dbReference type="ARBA" id="ARBA00006484"/>
    </source>
</evidence>
<evidence type="ECO:0000313" key="5">
    <source>
        <dbReference type="Proteomes" id="UP000231962"/>
    </source>
</evidence>
<organism evidence="4 6">
    <name type="scientific">Leptospira perolatii</name>
    <dbReference type="NCBI Taxonomy" id="2023191"/>
    <lineage>
        <taxon>Bacteria</taxon>
        <taxon>Pseudomonadati</taxon>
        <taxon>Spirochaetota</taxon>
        <taxon>Spirochaetia</taxon>
        <taxon>Leptospirales</taxon>
        <taxon>Leptospiraceae</taxon>
        <taxon>Leptospira</taxon>
    </lineage>
</organism>
<proteinExistence type="inferred from homology"/>
<dbReference type="InterPro" id="IPR002347">
    <property type="entry name" value="SDR_fam"/>
</dbReference>
<dbReference type="Proteomes" id="UP000231962">
    <property type="component" value="Unassembled WGS sequence"/>
</dbReference>
<dbReference type="Gene3D" id="3.40.50.720">
    <property type="entry name" value="NAD(P)-binding Rossmann-like Domain"/>
    <property type="match status" value="1"/>
</dbReference>
<comment type="similarity">
    <text evidence="1">Belongs to the short-chain dehydrogenases/reductases (SDR) family.</text>
</comment>
<dbReference type="OrthoDB" id="9803333at2"/>
<reference evidence="5 6" key="1">
    <citation type="submission" date="2017-07" db="EMBL/GenBank/DDBJ databases">
        <title>Leptospira spp. isolated from tropical soils.</title>
        <authorList>
            <person name="Thibeaux R."/>
            <person name="Iraola G."/>
            <person name="Ferres I."/>
            <person name="Bierque E."/>
            <person name="Girault D."/>
            <person name="Soupe-Gilbert M.-E."/>
            <person name="Picardeau M."/>
            <person name="Goarant C."/>
        </authorList>
    </citation>
    <scope>NUCLEOTIDE SEQUENCE [LARGE SCALE GENOMIC DNA]</scope>
    <source>
        <strain evidence="4 6">FH1-B-B1</strain>
        <strain evidence="3 5">FH1-B-C1</strain>
    </source>
</reference>
<dbReference type="EMBL" id="NPDZ01000007">
    <property type="protein sequence ID" value="PJZ72827.1"/>
    <property type="molecule type" value="Genomic_DNA"/>
</dbReference>
<dbReference type="Pfam" id="PF13561">
    <property type="entry name" value="adh_short_C2"/>
    <property type="match status" value="1"/>
</dbReference>
<protein>
    <submittedName>
        <fullName evidence="4">Short-chain dehydrogenase</fullName>
    </submittedName>
</protein>
<evidence type="ECO:0000313" key="4">
    <source>
        <dbReference type="EMBL" id="PJZ72827.1"/>
    </source>
</evidence>
<dbReference type="RefSeq" id="WP_100713251.1">
    <property type="nucleotide sequence ID" value="NZ_NPDY01000004.1"/>
</dbReference>
<dbReference type="AlphaFoldDB" id="A0A2M9ZL96"/>
<dbReference type="FunFam" id="3.40.50.720:FF:000084">
    <property type="entry name" value="Short-chain dehydrogenase reductase"/>
    <property type="match status" value="1"/>
</dbReference>
<dbReference type="PANTHER" id="PTHR42760:SF133">
    <property type="entry name" value="3-OXOACYL-[ACYL-CARRIER-PROTEIN] REDUCTASE"/>
    <property type="match status" value="1"/>
</dbReference>
<dbReference type="GO" id="GO:0016616">
    <property type="term" value="F:oxidoreductase activity, acting on the CH-OH group of donors, NAD or NADP as acceptor"/>
    <property type="evidence" value="ECO:0007669"/>
    <property type="project" value="TreeGrafter"/>
</dbReference>
<name>A0A2M9ZL96_9LEPT</name>
<gene>
    <name evidence="3" type="ORF">CH360_06720</name>
    <name evidence="4" type="ORF">CH373_12250</name>
</gene>
<dbReference type="PRINTS" id="PR00081">
    <property type="entry name" value="GDHRDH"/>
</dbReference>
<comment type="caution">
    <text evidence="4">The sequence shown here is derived from an EMBL/GenBank/DDBJ whole genome shotgun (WGS) entry which is preliminary data.</text>
</comment>
<dbReference type="Proteomes" id="UP000231990">
    <property type="component" value="Unassembled WGS sequence"/>
</dbReference>